<protein>
    <recommendedName>
        <fullName evidence="4">HlyD family secretion protein</fullName>
    </recommendedName>
</protein>
<sequence>MVTNMEEEKKQERSFELRSEKVRSIVGQIPSSLVRYGITTIGTVLLCLFAVAYFLPYKQVYYGTATVREINNTPTDSIEIAILLRFENKHLENINGQIIYLQSPYGTFAGQLRDLFIVRDTLERQEALCRFKSAEIKSVENQTVDFQIVHSSGNLLQKMLGEL</sequence>
<keyword evidence="1" id="KW-1133">Transmembrane helix</keyword>
<evidence type="ECO:0008006" key="4">
    <source>
        <dbReference type="Google" id="ProtNLM"/>
    </source>
</evidence>
<gene>
    <name evidence="2" type="ORF">PIOMA14_II_0243</name>
</gene>
<dbReference type="Proteomes" id="UP000217431">
    <property type="component" value="Chromosome II"/>
</dbReference>
<proteinExistence type="predicted"/>
<evidence type="ECO:0000313" key="2">
    <source>
        <dbReference type="EMBL" id="BAU18748.1"/>
    </source>
</evidence>
<keyword evidence="1" id="KW-0472">Membrane</keyword>
<name>A0A0T7ANX8_PREIN</name>
<reference evidence="2 3" key="1">
    <citation type="journal article" date="2016" name="DNA Res.">
        <title>The complete genome sequencing of Prevotella intermedia strain OMA14 and a subsequent fine-scale, intra-species genomic comparison reveal an unusual amplification of conjugative and mobile transposons and identify a novel Prevotella-lineage-specific repeat.</title>
        <authorList>
            <person name="Naito M."/>
            <person name="Ogura Y."/>
            <person name="Itoh T."/>
            <person name="Shoji M."/>
            <person name="Okamoto M."/>
            <person name="Hayashi T."/>
            <person name="Nakayama K."/>
        </authorList>
    </citation>
    <scope>NUCLEOTIDE SEQUENCE [LARGE SCALE GENOMIC DNA]</scope>
    <source>
        <strain evidence="2 3">OMA14</strain>
    </source>
</reference>
<keyword evidence="1" id="KW-0812">Transmembrane</keyword>
<feature type="transmembrane region" description="Helical" evidence="1">
    <location>
        <begin position="33"/>
        <end position="55"/>
    </location>
</feature>
<evidence type="ECO:0000313" key="3">
    <source>
        <dbReference type="Proteomes" id="UP000217431"/>
    </source>
</evidence>
<dbReference type="AlphaFoldDB" id="A0A0T7ANX8"/>
<dbReference type="EMBL" id="AP014598">
    <property type="protein sequence ID" value="BAU18748.1"/>
    <property type="molecule type" value="Genomic_DNA"/>
</dbReference>
<organism evidence="2 3">
    <name type="scientific">Prevotella intermedia</name>
    <dbReference type="NCBI Taxonomy" id="28131"/>
    <lineage>
        <taxon>Bacteria</taxon>
        <taxon>Pseudomonadati</taxon>
        <taxon>Bacteroidota</taxon>
        <taxon>Bacteroidia</taxon>
        <taxon>Bacteroidales</taxon>
        <taxon>Prevotellaceae</taxon>
        <taxon>Prevotella</taxon>
    </lineage>
</organism>
<accession>A0A0T7ANX8</accession>
<evidence type="ECO:0000256" key="1">
    <source>
        <dbReference type="SAM" id="Phobius"/>
    </source>
</evidence>